<gene>
    <name evidence="1" type="ORF">HXM71_08035</name>
</gene>
<dbReference type="Proteomes" id="UP000722050">
    <property type="component" value="Unassembled WGS sequence"/>
</dbReference>
<sequence>FQALQKCIKESEDEEKLSSAYSFLAKHWPKMHEASVDLEEIVQVLHPLDIIEQFEVLQDAGAHLNINQIALLIPYGHDKIDLHRLHSLNADMDQIAHHYNLKPCSFDEINDLINNGVSALTTFVLSEDYFLSRVDHPHCLFNDLRFFYKQNIGAEQIRRMINKIIPVKFIYEPNLPHIANLINEIVRSSRAKWCISSRDEWCSIGVNPNEYVKPWICLYRDNYLGIEPGETLKNLPFAVSVRDFIKNTGLSYILREVNYRGLTFKQFIDCNYLPAEGDIEELAKEANYVGLQYDDPTDWLVLAYLSDSGSKLVSREKLLEYGNPSNYTESEDYDFAKRFMEDKSAQ</sequence>
<protein>
    <submittedName>
        <fullName evidence="1">Uncharacterized protein</fullName>
    </submittedName>
</protein>
<reference evidence="1" key="1">
    <citation type="submission" date="2020-04" db="EMBL/GenBank/DDBJ databases">
        <title>Deep metagenomics examines the oral microbiome during advanced dental caries in children, revealing novel taxa and co-occurrences with host molecules.</title>
        <authorList>
            <person name="Baker J.L."/>
            <person name="Morton J.T."/>
            <person name="Dinis M."/>
            <person name="Alvarez R."/>
            <person name="Tran N.C."/>
            <person name="Knight R."/>
            <person name="Edlund A."/>
        </authorList>
    </citation>
    <scope>NUCLEOTIDE SEQUENCE</scope>
    <source>
        <strain evidence="1">JCVI_24_bin.8</strain>
    </source>
</reference>
<organism evidence="1 2">
    <name type="scientific">Mogibacterium diversum</name>
    <dbReference type="NCBI Taxonomy" id="114527"/>
    <lineage>
        <taxon>Bacteria</taxon>
        <taxon>Bacillati</taxon>
        <taxon>Bacillota</taxon>
        <taxon>Clostridia</taxon>
        <taxon>Peptostreptococcales</taxon>
        <taxon>Anaerovoracaceae</taxon>
        <taxon>Mogibacterium</taxon>
    </lineage>
</organism>
<proteinExistence type="predicted"/>
<comment type="caution">
    <text evidence="1">The sequence shown here is derived from an EMBL/GenBank/DDBJ whole genome shotgun (WGS) entry which is preliminary data.</text>
</comment>
<accession>A0A930EGG3</accession>
<name>A0A930EGG3_9FIRM</name>
<dbReference type="AlphaFoldDB" id="A0A930EGG3"/>
<feature type="non-terminal residue" evidence="1">
    <location>
        <position position="1"/>
    </location>
</feature>
<evidence type="ECO:0000313" key="1">
    <source>
        <dbReference type="EMBL" id="MBF1353040.1"/>
    </source>
</evidence>
<dbReference type="EMBL" id="JABZQH010000393">
    <property type="protein sequence ID" value="MBF1353040.1"/>
    <property type="molecule type" value="Genomic_DNA"/>
</dbReference>
<evidence type="ECO:0000313" key="2">
    <source>
        <dbReference type="Proteomes" id="UP000722050"/>
    </source>
</evidence>